<evidence type="ECO:0000259" key="12">
    <source>
        <dbReference type="PROSITE" id="PS50110"/>
    </source>
</evidence>
<dbReference type="Gene3D" id="1.10.287.130">
    <property type="match status" value="1"/>
</dbReference>
<evidence type="ECO:0000256" key="10">
    <source>
        <dbReference type="SAM" id="MobiDB-lite"/>
    </source>
</evidence>
<feature type="region of interest" description="Disordered" evidence="10">
    <location>
        <begin position="407"/>
        <end position="428"/>
    </location>
</feature>
<evidence type="ECO:0000256" key="2">
    <source>
        <dbReference type="ARBA" id="ARBA00004429"/>
    </source>
</evidence>
<dbReference type="SUPFAM" id="SSF52172">
    <property type="entry name" value="CheY-like"/>
    <property type="match status" value="1"/>
</dbReference>
<dbReference type="FunFam" id="3.30.565.10:FF:000006">
    <property type="entry name" value="Sensor histidine kinase WalK"/>
    <property type="match status" value="1"/>
</dbReference>
<dbReference type="PANTHER" id="PTHR43547">
    <property type="entry name" value="TWO-COMPONENT HISTIDINE KINASE"/>
    <property type="match status" value="1"/>
</dbReference>
<keyword evidence="7" id="KW-0902">Two-component regulatory system</keyword>
<evidence type="ECO:0000256" key="3">
    <source>
        <dbReference type="ARBA" id="ARBA00012438"/>
    </source>
</evidence>
<dbReference type="SMART" id="SM00448">
    <property type="entry name" value="REC"/>
    <property type="match status" value="1"/>
</dbReference>
<dbReference type="CDD" id="cd00082">
    <property type="entry name" value="HisKA"/>
    <property type="match status" value="1"/>
</dbReference>
<dbReference type="GO" id="GO:0000155">
    <property type="term" value="F:phosphorelay sensor kinase activity"/>
    <property type="evidence" value="ECO:0007669"/>
    <property type="project" value="InterPro"/>
</dbReference>
<dbReference type="InterPro" id="IPR001789">
    <property type="entry name" value="Sig_transdc_resp-reg_receiver"/>
</dbReference>
<dbReference type="InterPro" id="IPR036097">
    <property type="entry name" value="HisK_dim/P_sf"/>
</dbReference>
<organism evidence="13 14">
    <name type="scientific">Telluria aromaticivorans</name>
    <dbReference type="NCBI Taxonomy" id="2725995"/>
    <lineage>
        <taxon>Bacteria</taxon>
        <taxon>Pseudomonadati</taxon>
        <taxon>Pseudomonadota</taxon>
        <taxon>Betaproteobacteria</taxon>
        <taxon>Burkholderiales</taxon>
        <taxon>Oxalobacteraceae</taxon>
        <taxon>Telluria group</taxon>
        <taxon>Telluria</taxon>
    </lineage>
</organism>
<dbReference type="Pfam" id="PF00072">
    <property type="entry name" value="Response_reg"/>
    <property type="match status" value="1"/>
</dbReference>
<evidence type="ECO:0000256" key="9">
    <source>
        <dbReference type="PROSITE-ProRule" id="PRU00169"/>
    </source>
</evidence>
<dbReference type="Proteomes" id="UP000533905">
    <property type="component" value="Unassembled WGS sequence"/>
</dbReference>
<dbReference type="CDD" id="cd00075">
    <property type="entry name" value="HATPase"/>
    <property type="match status" value="1"/>
</dbReference>
<dbReference type="GO" id="GO:0005886">
    <property type="term" value="C:plasma membrane"/>
    <property type="evidence" value="ECO:0007669"/>
    <property type="project" value="UniProtKB-SubCell"/>
</dbReference>
<dbReference type="InterPro" id="IPR005467">
    <property type="entry name" value="His_kinase_dom"/>
</dbReference>
<sequence>MSIHSSFSSLPEGGVALPVPGADRPWPVFASVKPDSWPEGMQAIADLIVASHFPMFIAWGPELRLFYNDAYAESLGDKHPNAMGQPFPLVRPELWPQVQPYVMAALGGQPVHFENALMHPVRNGRVERRYVSASVTPVCHDGNVIGVYFVLSDTTSRVLAEQRHAFHLELSEALRPLVDAVDIMAAASSLAGEFLGVGRVGYGEIDVAARSISVDRDWTDGSMASLGGQSRPLESFGPAIVAQLRKGRPLCLDDIALDERSAPYAQGYASIGARSMVIVPLIEEGQLAAVFYLHEQRPRHWTDQEVALAEDVARHTREVVRRARVEESLRDEKRVLEMLNRTGQALASTLDLETLLQAITDAGTGLAGARFGGFFYSAQDEQGDSLRLYTLSGASREEFERLGSPGSTAVFRPTFDGEGPVRSSDITRDPRFAALGPGSGMPTGHLAVRSYLAVPVVSRSGMVLGGLLFGHPEPGVFTERTERIIAGVAAQAAIAMDNARLYEVAQKSALERDALLQSERAARVQAERLSHTKDEFLAMLAHELRNPLAPISSSASLLSMQFKDEPRICQTTTIISRQVRHMSRLIDDLLDVSRVTRGLVKLKLAVVDFRDIVSGALDQARPLITEKGHQVEVALPAGPVHVRGDQTRLVQSVANILNNAAKYTQKAGCIALRLEAHDGRMLLTVSDNGSGMPPELVPNVFDLFTQGARTLARSQGGLGLGLTLVKRLVELHEGEVGAHSQGIGQGSSFTLALPCVDAAPDTPGAGAGPQEDVEGAALARPLRLVLVDDNADAADSLSTLLNVQGYHTAVEYDARSGLRRARSERPDVMLVDIGLPDIDGYQLAQQLRAMPETSGTVLVAITGYGQAKDRERAIAAGFAHHLVKPVDMTALVRVLESVGAAAARAQTPAGAA</sequence>
<dbReference type="AlphaFoldDB" id="A0A7Y2K0N4"/>
<dbReference type="InterPro" id="IPR029016">
    <property type="entry name" value="GAF-like_dom_sf"/>
</dbReference>
<feature type="domain" description="Histidine kinase" evidence="11">
    <location>
        <begin position="539"/>
        <end position="757"/>
    </location>
</feature>
<dbReference type="CDD" id="cd17580">
    <property type="entry name" value="REC_2_DhkD-like"/>
    <property type="match status" value="1"/>
</dbReference>
<comment type="catalytic activity">
    <reaction evidence="1">
        <text>ATP + protein L-histidine = ADP + protein N-phospho-L-histidine.</text>
        <dbReference type="EC" id="2.7.13.3"/>
    </reaction>
</comment>
<keyword evidence="5" id="KW-0808">Transferase</keyword>
<dbReference type="SMART" id="SM00065">
    <property type="entry name" value="GAF"/>
    <property type="match status" value="2"/>
</dbReference>
<evidence type="ECO:0000313" key="13">
    <source>
        <dbReference type="EMBL" id="NNG24396.1"/>
    </source>
</evidence>
<dbReference type="Gene3D" id="3.30.565.10">
    <property type="entry name" value="Histidine kinase-like ATPase, C-terminal domain"/>
    <property type="match status" value="1"/>
</dbReference>
<dbReference type="InterPro" id="IPR013656">
    <property type="entry name" value="PAS_4"/>
</dbReference>
<dbReference type="Gene3D" id="3.30.450.20">
    <property type="entry name" value="PAS domain"/>
    <property type="match status" value="1"/>
</dbReference>
<evidence type="ECO:0000256" key="6">
    <source>
        <dbReference type="ARBA" id="ARBA00022777"/>
    </source>
</evidence>
<feature type="modified residue" description="4-aspartylphosphate" evidence="9">
    <location>
        <position position="832"/>
    </location>
</feature>
<dbReference type="InterPro" id="IPR003661">
    <property type="entry name" value="HisK_dim/P_dom"/>
</dbReference>
<evidence type="ECO:0000256" key="7">
    <source>
        <dbReference type="ARBA" id="ARBA00023012"/>
    </source>
</evidence>
<dbReference type="SUPFAM" id="SSF47384">
    <property type="entry name" value="Homodimeric domain of signal transducing histidine kinase"/>
    <property type="match status" value="1"/>
</dbReference>
<evidence type="ECO:0000256" key="4">
    <source>
        <dbReference type="ARBA" id="ARBA00022553"/>
    </source>
</evidence>
<dbReference type="InterPro" id="IPR003018">
    <property type="entry name" value="GAF"/>
</dbReference>
<dbReference type="Pfam" id="PF08448">
    <property type="entry name" value="PAS_4"/>
    <property type="match status" value="1"/>
</dbReference>
<dbReference type="SMART" id="SM00388">
    <property type="entry name" value="HisKA"/>
    <property type="match status" value="1"/>
</dbReference>
<dbReference type="SUPFAM" id="SSF55781">
    <property type="entry name" value="GAF domain-like"/>
    <property type="match status" value="2"/>
</dbReference>
<dbReference type="FunFam" id="1.10.287.130:FF:000001">
    <property type="entry name" value="Two-component sensor histidine kinase"/>
    <property type="match status" value="1"/>
</dbReference>
<protein>
    <recommendedName>
        <fullName evidence="3">histidine kinase</fullName>
        <ecNumber evidence="3">2.7.13.3</ecNumber>
    </recommendedName>
</protein>
<evidence type="ECO:0000313" key="14">
    <source>
        <dbReference type="Proteomes" id="UP000533905"/>
    </source>
</evidence>
<keyword evidence="14" id="KW-1185">Reference proteome</keyword>
<name>A0A7Y2K0N4_9BURK</name>
<dbReference type="InterPro" id="IPR011006">
    <property type="entry name" value="CheY-like_superfamily"/>
</dbReference>
<dbReference type="Pfam" id="PF01590">
    <property type="entry name" value="GAF"/>
    <property type="match status" value="1"/>
</dbReference>
<keyword evidence="8" id="KW-0472">Membrane</keyword>
<dbReference type="InterPro" id="IPR003594">
    <property type="entry name" value="HATPase_dom"/>
</dbReference>
<dbReference type="Pfam" id="PF13185">
    <property type="entry name" value="GAF_2"/>
    <property type="match status" value="1"/>
</dbReference>
<dbReference type="RefSeq" id="WP_171086001.1">
    <property type="nucleotide sequence ID" value="NZ_JABAIV010000005.1"/>
</dbReference>
<gene>
    <name evidence="13" type="ORF">HGB41_15505</name>
</gene>
<dbReference type="PANTHER" id="PTHR43547:SF2">
    <property type="entry name" value="HYBRID SIGNAL TRANSDUCTION HISTIDINE KINASE C"/>
    <property type="match status" value="1"/>
</dbReference>
<dbReference type="EMBL" id="JABAIV010000005">
    <property type="protein sequence ID" value="NNG24396.1"/>
    <property type="molecule type" value="Genomic_DNA"/>
</dbReference>
<evidence type="ECO:0000259" key="11">
    <source>
        <dbReference type="PROSITE" id="PS50109"/>
    </source>
</evidence>
<evidence type="ECO:0000256" key="8">
    <source>
        <dbReference type="ARBA" id="ARBA00023136"/>
    </source>
</evidence>
<comment type="subcellular location">
    <subcellularLocation>
        <location evidence="2">Cell inner membrane</location>
        <topology evidence="2">Multi-pass membrane protein</topology>
    </subcellularLocation>
</comment>
<dbReference type="Gene3D" id="3.40.50.2300">
    <property type="match status" value="1"/>
</dbReference>
<dbReference type="Pfam" id="PF00512">
    <property type="entry name" value="HisKA"/>
    <property type="match status" value="1"/>
</dbReference>
<dbReference type="InterPro" id="IPR036890">
    <property type="entry name" value="HATPase_C_sf"/>
</dbReference>
<evidence type="ECO:0000256" key="1">
    <source>
        <dbReference type="ARBA" id="ARBA00000085"/>
    </source>
</evidence>
<dbReference type="PROSITE" id="PS50109">
    <property type="entry name" value="HIS_KIN"/>
    <property type="match status" value="1"/>
</dbReference>
<dbReference type="SUPFAM" id="SSF55874">
    <property type="entry name" value="ATPase domain of HSP90 chaperone/DNA topoisomerase II/histidine kinase"/>
    <property type="match status" value="1"/>
</dbReference>
<comment type="caution">
    <text evidence="13">The sequence shown here is derived from an EMBL/GenBank/DDBJ whole genome shotgun (WGS) entry which is preliminary data.</text>
</comment>
<dbReference type="SMART" id="SM00387">
    <property type="entry name" value="HATPase_c"/>
    <property type="match status" value="1"/>
</dbReference>
<feature type="domain" description="Response regulatory" evidence="12">
    <location>
        <begin position="783"/>
        <end position="899"/>
    </location>
</feature>
<dbReference type="PROSITE" id="PS50110">
    <property type="entry name" value="RESPONSE_REGULATORY"/>
    <property type="match status" value="1"/>
</dbReference>
<evidence type="ECO:0000256" key="5">
    <source>
        <dbReference type="ARBA" id="ARBA00022679"/>
    </source>
</evidence>
<accession>A0A7Y2K0N4</accession>
<reference evidence="13 14" key="1">
    <citation type="submission" date="2020-04" db="EMBL/GenBank/DDBJ databases">
        <title>Massilia sp. nov., a cold adapted bacteria isolated from Arctic soil.</title>
        <authorList>
            <person name="Son J."/>
            <person name="Ka J.-O."/>
        </authorList>
    </citation>
    <scope>NUCLEOTIDE SEQUENCE [LARGE SCALE GENOMIC DNA]</scope>
    <source>
        <strain evidence="13 14">ML15P13</strain>
    </source>
</reference>
<dbReference type="Pfam" id="PF02518">
    <property type="entry name" value="HATPase_c"/>
    <property type="match status" value="1"/>
</dbReference>
<proteinExistence type="predicted"/>
<dbReference type="PRINTS" id="PR00344">
    <property type="entry name" value="BCTRLSENSOR"/>
</dbReference>
<dbReference type="InterPro" id="IPR035965">
    <property type="entry name" value="PAS-like_dom_sf"/>
</dbReference>
<dbReference type="SUPFAM" id="SSF55785">
    <property type="entry name" value="PYP-like sensor domain (PAS domain)"/>
    <property type="match status" value="1"/>
</dbReference>
<keyword evidence="6" id="KW-0418">Kinase</keyword>
<dbReference type="EC" id="2.7.13.3" evidence="3"/>
<dbReference type="Gene3D" id="3.30.450.40">
    <property type="match status" value="2"/>
</dbReference>
<keyword evidence="4 9" id="KW-0597">Phosphoprotein</keyword>
<dbReference type="InterPro" id="IPR004358">
    <property type="entry name" value="Sig_transdc_His_kin-like_C"/>
</dbReference>